<organism evidence="1 2">
    <name type="scientific">Enterococcus mundtii</name>
    <dbReference type="NCBI Taxonomy" id="53346"/>
    <lineage>
        <taxon>Bacteria</taxon>
        <taxon>Bacillati</taxon>
        <taxon>Bacillota</taxon>
        <taxon>Bacilli</taxon>
        <taxon>Lactobacillales</taxon>
        <taxon>Enterococcaceae</taxon>
        <taxon>Enterococcus</taxon>
    </lineage>
</organism>
<dbReference type="RefSeq" id="WP_178946689.1">
    <property type="nucleotide sequence ID" value="NZ_AP019810.1"/>
</dbReference>
<evidence type="ECO:0000313" key="2">
    <source>
        <dbReference type="Proteomes" id="UP000509460"/>
    </source>
</evidence>
<accession>A0AAI8WEG1</accession>
<evidence type="ECO:0000313" key="1">
    <source>
        <dbReference type="EMBL" id="BBM15564.1"/>
    </source>
</evidence>
<dbReference type="Proteomes" id="UP000509460">
    <property type="component" value="Chromosome"/>
</dbReference>
<dbReference type="EMBL" id="AP019810">
    <property type="protein sequence ID" value="BBM15564.1"/>
    <property type="molecule type" value="Genomic_DNA"/>
</dbReference>
<reference evidence="1 2" key="1">
    <citation type="submission" date="2019-07" db="EMBL/GenBank/DDBJ databases">
        <title>antibiotic susceptibility of plant-derived lactic acid bacteria.</title>
        <authorList>
            <person name="Sugiyama M."/>
            <person name="Noda M."/>
        </authorList>
    </citation>
    <scope>NUCLEOTIDE SEQUENCE [LARGE SCALE GENOMIC DNA]</scope>
    <source>
        <strain evidence="1 2">15-1A</strain>
    </source>
</reference>
<name>A0AAI8WEG1_ENTMU</name>
<sequence length="67" mass="7843">MNKKADYVICSIPDHVNVTCPYCEWEDDYDWDEIYSKMGSGLYYGNCGSVECEYCKQEIQLGECEYD</sequence>
<proteinExistence type="predicted"/>
<protein>
    <submittedName>
        <fullName evidence="1">Uncharacterized protein</fullName>
    </submittedName>
</protein>
<gene>
    <name evidence="1" type="ORF">EM151A_2383</name>
</gene>
<dbReference type="AlphaFoldDB" id="A0AAI8WEG1"/>